<dbReference type="AlphaFoldDB" id="A0AAX4KHV2"/>
<accession>A0AAX4KHV2</accession>
<dbReference type="Pfam" id="PF13883">
    <property type="entry name" value="CREG_beta-barrel"/>
    <property type="match status" value="1"/>
</dbReference>
<dbReference type="InterPro" id="IPR055343">
    <property type="entry name" value="CREG_beta-barrel"/>
</dbReference>
<keyword evidence="1" id="KW-0732">Signal</keyword>
<dbReference type="PANTHER" id="PTHR37273">
    <property type="entry name" value="CHROMOSOME 8, WHOLE GENOME SHOTGUN SEQUENCE"/>
    <property type="match status" value="1"/>
</dbReference>
<reference evidence="3 4" key="1">
    <citation type="submission" date="2024-01" db="EMBL/GenBank/DDBJ databases">
        <title>Comparative genomics of Cryptococcus and Kwoniella reveals pathogenesis evolution and contrasting modes of karyotype evolution via chromosome fusion or intercentromeric recombination.</title>
        <authorList>
            <person name="Coelho M.A."/>
            <person name="David-Palma M."/>
            <person name="Shea T."/>
            <person name="Bowers K."/>
            <person name="McGinley-Smith S."/>
            <person name="Mohammad A.W."/>
            <person name="Gnirke A."/>
            <person name="Yurkov A.M."/>
            <person name="Nowrousian M."/>
            <person name="Sun S."/>
            <person name="Cuomo C.A."/>
            <person name="Heitman J."/>
        </authorList>
    </citation>
    <scope>NUCLEOTIDE SEQUENCE [LARGE SCALE GENOMIC DNA]</scope>
    <source>
        <strain evidence="3 4">PYCC6329</strain>
    </source>
</reference>
<feature type="domain" description="CREG-like beta-barrel" evidence="2">
    <location>
        <begin position="33"/>
        <end position="199"/>
    </location>
</feature>
<dbReference type="RefSeq" id="XP_066083269.1">
    <property type="nucleotide sequence ID" value="XM_066227172.1"/>
</dbReference>
<evidence type="ECO:0000313" key="3">
    <source>
        <dbReference type="EMBL" id="WWD05302.1"/>
    </source>
</evidence>
<evidence type="ECO:0000256" key="1">
    <source>
        <dbReference type="SAM" id="SignalP"/>
    </source>
</evidence>
<proteinExistence type="predicted"/>
<dbReference type="Proteomes" id="UP001358614">
    <property type="component" value="Chromosome 1"/>
</dbReference>
<name>A0AAX4KHV2_9TREE</name>
<gene>
    <name evidence="3" type="ORF">V865_003375</name>
</gene>
<feature type="signal peptide" evidence="1">
    <location>
        <begin position="1"/>
        <end position="17"/>
    </location>
</feature>
<evidence type="ECO:0000313" key="4">
    <source>
        <dbReference type="Proteomes" id="UP001358614"/>
    </source>
</evidence>
<evidence type="ECO:0000259" key="2">
    <source>
        <dbReference type="Pfam" id="PF13883"/>
    </source>
</evidence>
<organism evidence="3 4">
    <name type="scientific">Kwoniella europaea PYCC6329</name>
    <dbReference type="NCBI Taxonomy" id="1423913"/>
    <lineage>
        <taxon>Eukaryota</taxon>
        <taxon>Fungi</taxon>
        <taxon>Dikarya</taxon>
        <taxon>Basidiomycota</taxon>
        <taxon>Agaricomycotina</taxon>
        <taxon>Tremellomycetes</taxon>
        <taxon>Tremellales</taxon>
        <taxon>Cryptococcaceae</taxon>
        <taxon>Kwoniella</taxon>
    </lineage>
</organism>
<dbReference type="KEGG" id="ker:91102179"/>
<keyword evidence="4" id="KW-1185">Reference proteome</keyword>
<dbReference type="GeneID" id="91102179"/>
<dbReference type="PANTHER" id="PTHR37273:SF1">
    <property type="entry name" value="ADL397C-AP"/>
    <property type="match status" value="1"/>
</dbReference>
<feature type="chain" id="PRO_5043421845" description="CREG-like beta-barrel domain-containing protein" evidence="1">
    <location>
        <begin position="18"/>
        <end position="232"/>
    </location>
</feature>
<dbReference type="EMBL" id="CP144089">
    <property type="protein sequence ID" value="WWD05302.1"/>
    <property type="molecule type" value="Genomic_DNA"/>
</dbReference>
<dbReference type="SUPFAM" id="SSF50475">
    <property type="entry name" value="FMN-binding split barrel"/>
    <property type="match status" value="1"/>
</dbReference>
<sequence>MLFHSLCSLLALTSVLSLTVPSTGQLARRETLVEAAHNARVLVKDVKTGTLASVFPDATDLAGRPFAMMEYHAPCYSNGSLTLILMPISRSAQNIFQNPGHHVAYTVSMPTEGVRSPMSRGRVALMGNVTTLRDISSSQSEELAKCYTAYHPDSKYWLPGDNNSPHTSYWARLDIDRIYYVGGFGDIHYIGPIPVDLYAKSENGLQEEYEIKEQDGFGFLEIQNDMNEQVVF</sequence>
<dbReference type="InterPro" id="IPR012349">
    <property type="entry name" value="Split_barrel_FMN-bd"/>
</dbReference>
<protein>
    <recommendedName>
        <fullName evidence="2">CREG-like beta-barrel domain-containing protein</fullName>
    </recommendedName>
</protein>
<dbReference type="Gene3D" id="2.30.110.10">
    <property type="entry name" value="Electron Transport, Fmn-binding Protein, Chain A"/>
    <property type="match status" value="1"/>
</dbReference>